<dbReference type="AlphaFoldDB" id="A0AAD5GUN4"/>
<gene>
    <name evidence="1" type="ORF">M8C21_012570</name>
</gene>
<accession>A0AAD5GUN4</accession>
<name>A0AAD5GUN4_AMBAR</name>
<protein>
    <submittedName>
        <fullName evidence="1">Uncharacterized protein</fullName>
    </submittedName>
</protein>
<organism evidence="1 2">
    <name type="scientific">Ambrosia artemisiifolia</name>
    <name type="common">Common ragweed</name>
    <dbReference type="NCBI Taxonomy" id="4212"/>
    <lineage>
        <taxon>Eukaryota</taxon>
        <taxon>Viridiplantae</taxon>
        <taxon>Streptophyta</taxon>
        <taxon>Embryophyta</taxon>
        <taxon>Tracheophyta</taxon>
        <taxon>Spermatophyta</taxon>
        <taxon>Magnoliopsida</taxon>
        <taxon>eudicotyledons</taxon>
        <taxon>Gunneridae</taxon>
        <taxon>Pentapetalae</taxon>
        <taxon>asterids</taxon>
        <taxon>campanulids</taxon>
        <taxon>Asterales</taxon>
        <taxon>Asteraceae</taxon>
        <taxon>Asteroideae</taxon>
        <taxon>Heliantheae alliance</taxon>
        <taxon>Heliantheae</taxon>
        <taxon>Ambrosia</taxon>
    </lineage>
</organism>
<sequence>MVHDHSALDPRCRFQWTQSITKMDIRFQDLQLRIRHVLHQQTIEVLSMVPAPDLALRLYLECADDSHSLEAI</sequence>
<comment type="caution">
    <text evidence="1">The sequence shown here is derived from an EMBL/GenBank/DDBJ whole genome shotgun (WGS) entry which is preliminary data.</text>
</comment>
<evidence type="ECO:0000313" key="1">
    <source>
        <dbReference type="EMBL" id="KAI7752473.1"/>
    </source>
</evidence>
<proteinExistence type="predicted"/>
<evidence type="ECO:0000313" key="2">
    <source>
        <dbReference type="Proteomes" id="UP001206925"/>
    </source>
</evidence>
<keyword evidence="2" id="KW-1185">Reference proteome</keyword>
<reference evidence="1" key="1">
    <citation type="submission" date="2022-06" db="EMBL/GenBank/DDBJ databases">
        <title>Uncovering the hologenomic basis of an extraordinary plant invasion.</title>
        <authorList>
            <person name="Bieker V.C."/>
            <person name="Martin M.D."/>
            <person name="Gilbert T."/>
            <person name="Hodgins K."/>
            <person name="Battlay P."/>
            <person name="Petersen B."/>
            <person name="Wilson J."/>
        </authorList>
    </citation>
    <scope>NUCLEOTIDE SEQUENCE</scope>
    <source>
        <strain evidence="1">AA19_3_7</strain>
        <tissue evidence="1">Leaf</tissue>
    </source>
</reference>
<dbReference type="Proteomes" id="UP001206925">
    <property type="component" value="Unassembled WGS sequence"/>
</dbReference>
<dbReference type="EMBL" id="JAMZMK010005669">
    <property type="protein sequence ID" value="KAI7752473.1"/>
    <property type="molecule type" value="Genomic_DNA"/>
</dbReference>